<dbReference type="InParanoid" id="A0A068V039"/>
<dbReference type="Gramene" id="CDP14150">
    <property type="protein sequence ID" value="CDP14150"/>
    <property type="gene ID" value="GSCOC_T00040390001"/>
</dbReference>
<name>A0A068V039_COFCA</name>
<evidence type="ECO:0000313" key="1">
    <source>
        <dbReference type="EMBL" id="CDP14150.1"/>
    </source>
</evidence>
<dbReference type="AlphaFoldDB" id="A0A068V039"/>
<organism evidence="1 2">
    <name type="scientific">Coffea canephora</name>
    <name type="common">Robusta coffee</name>
    <dbReference type="NCBI Taxonomy" id="49390"/>
    <lineage>
        <taxon>Eukaryota</taxon>
        <taxon>Viridiplantae</taxon>
        <taxon>Streptophyta</taxon>
        <taxon>Embryophyta</taxon>
        <taxon>Tracheophyta</taxon>
        <taxon>Spermatophyta</taxon>
        <taxon>Magnoliopsida</taxon>
        <taxon>eudicotyledons</taxon>
        <taxon>Gunneridae</taxon>
        <taxon>Pentapetalae</taxon>
        <taxon>asterids</taxon>
        <taxon>lamiids</taxon>
        <taxon>Gentianales</taxon>
        <taxon>Rubiaceae</taxon>
        <taxon>Ixoroideae</taxon>
        <taxon>Gardenieae complex</taxon>
        <taxon>Bertiereae - Coffeeae clade</taxon>
        <taxon>Coffeeae</taxon>
        <taxon>Coffea</taxon>
    </lineage>
</organism>
<keyword evidence="2" id="KW-1185">Reference proteome</keyword>
<dbReference type="EMBL" id="HG739164">
    <property type="protein sequence ID" value="CDP14150.1"/>
    <property type="molecule type" value="Genomic_DNA"/>
</dbReference>
<gene>
    <name evidence="1" type="ORF">GSCOC_T00040390001</name>
</gene>
<dbReference type="Proteomes" id="UP000295252">
    <property type="component" value="Chromosome VIII"/>
</dbReference>
<accession>A0A068V039</accession>
<proteinExistence type="predicted"/>
<sequence>MHKVLLKIPALKDFSILKKREVRFLPCRRPYVIVSHHPVVHTATFNVICISSSEKLSQILRSKAFLRCFVSQDANLCENTHREDHHS</sequence>
<evidence type="ECO:0000313" key="2">
    <source>
        <dbReference type="Proteomes" id="UP000295252"/>
    </source>
</evidence>
<reference evidence="2" key="1">
    <citation type="journal article" date="2014" name="Science">
        <title>The coffee genome provides insight into the convergent evolution of caffeine biosynthesis.</title>
        <authorList>
            <person name="Denoeud F."/>
            <person name="Carretero-Paulet L."/>
            <person name="Dereeper A."/>
            <person name="Droc G."/>
            <person name="Guyot R."/>
            <person name="Pietrella M."/>
            <person name="Zheng C."/>
            <person name="Alberti A."/>
            <person name="Anthony F."/>
            <person name="Aprea G."/>
            <person name="Aury J.M."/>
            <person name="Bento P."/>
            <person name="Bernard M."/>
            <person name="Bocs S."/>
            <person name="Campa C."/>
            <person name="Cenci A."/>
            <person name="Combes M.C."/>
            <person name="Crouzillat D."/>
            <person name="Da Silva C."/>
            <person name="Daddiego L."/>
            <person name="De Bellis F."/>
            <person name="Dussert S."/>
            <person name="Garsmeur O."/>
            <person name="Gayraud T."/>
            <person name="Guignon V."/>
            <person name="Jahn K."/>
            <person name="Jamilloux V."/>
            <person name="Joet T."/>
            <person name="Labadie K."/>
            <person name="Lan T."/>
            <person name="Leclercq J."/>
            <person name="Lepelley M."/>
            <person name="Leroy T."/>
            <person name="Li L.T."/>
            <person name="Librado P."/>
            <person name="Lopez L."/>
            <person name="Munoz A."/>
            <person name="Noel B."/>
            <person name="Pallavicini A."/>
            <person name="Perrotta G."/>
            <person name="Poncet V."/>
            <person name="Pot D."/>
            <person name="Priyono X."/>
            <person name="Rigoreau M."/>
            <person name="Rouard M."/>
            <person name="Rozas J."/>
            <person name="Tranchant-Dubreuil C."/>
            <person name="VanBuren R."/>
            <person name="Zhang Q."/>
            <person name="Andrade A.C."/>
            <person name="Argout X."/>
            <person name="Bertrand B."/>
            <person name="de Kochko A."/>
            <person name="Graziosi G."/>
            <person name="Henry R.J."/>
            <person name="Jayarama X."/>
            <person name="Ming R."/>
            <person name="Nagai C."/>
            <person name="Rounsley S."/>
            <person name="Sankoff D."/>
            <person name="Giuliano G."/>
            <person name="Albert V.A."/>
            <person name="Wincker P."/>
            <person name="Lashermes P."/>
        </authorList>
    </citation>
    <scope>NUCLEOTIDE SEQUENCE [LARGE SCALE GENOMIC DNA]</scope>
    <source>
        <strain evidence="2">cv. DH200-94</strain>
    </source>
</reference>
<protein>
    <submittedName>
        <fullName evidence="1">Uncharacterized protein</fullName>
    </submittedName>
</protein>